<evidence type="ECO:0000313" key="2">
    <source>
        <dbReference type="EMBL" id="CAB9529713.1"/>
    </source>
</evidence>
<keyword evidence="3" id="KW-1185">Reference proteome</keyword>
<organism evidence="2 3">
    <name type="scientific">Seminavis robusta</name>
    <dbReference type="NCBI Taxonomy" id="568900"/>
    <lineage>
        <taxon>Eukaryota</taxon>
        <taxon>Sar</taxon>
        <taxon>Stramenopiles</taxon>
        <taxon>Ochrophyta</taxon>
        <taxon>Bacillariophyta</taxon>
        <taxon>Bacillariophyceae</taxon>
        <taxon>Bacillariophycidae</taxon>
        <taxon>Naviculales</taxon>
        <taxon>Naviculaceae</taxon>
        <taxon>Seminavis</taxon>
    </lineage>
</organism>
<sequence length="455" mass="50619">MDAAQIQAIVEAAVAAALQNQNVLNAIRPQQANPTAVAFAVTPAGTGDDAWDFTSPTGLRIFMASITPFTIKYDGKEQYLRDFLRQIWQRAESFGWVSILLVADANGTVRNITNQHGCLTKSNVRNHAVTYLRQQGRKHQASVCLRKLIMGSITSRMADRLITRRIDYTVNAAPAAAQPDAAPPAPIMKEDGTCMLFQLIRMVSVETMTTIAIITKKLNNLEHIMETAKSNVVLFNTMVEDLITQLQARSAQVPPMIANLFDGYANCTDSAFVKYMETKRDSYEDGTLLLDNHDSIMIIALEKYKIMVDRKIWLRKSEEQMEIMTLKAEVTKLRGKPNSKPTSSTKPPSEGKKGKDDDKFAWKLVSPKEGDPQQKTVNGKKYIYCPYHQTTKWVLEVNNKGVVHRTGCEKMKEALTSNKATEGTDDKTSEAAALTNAIEDAGTNTLLPIIEDEEL</sequence>
<evidence type="ECO:0000313" key="3">
    <source>
        <dbReference type="Proteomes" id="UP001153069"/>
    </source>
</evidence>
<reference evidence="2" key="1">
    <citation type="submission" date="2020-06" db="EMBL/GenBank/DDBJ databases">
        <authorList>
            <consortium name="Plant Systems Biology data submission"/>
        </authorList>
    </citation>
    <scope>NUCLEOTIDE SEQUENCE</scope>
    <source>
        <strain evidence="2">D6</strain>
    </source>
</reference>
<accession>A0A9N8EZI2</accession>
<name>A0A9N8EZI2_9STRA</name>
<dbReference type="Proteomes" id="UP001153069">
    <property type="component" value="Unassembled WGS sequence"/>
</dbReference>
<feature type="region of interest" description="Disordered" evidence="1">
    <location>
        <begin position="330"/>
        <end position="358"/>
    </location>
</feature>
<proteinExistence type="predicted"/>
<evidence type="ECO:0000256" key="1">
    <source>
        <dbReference type="SAM" id="MobiDB-lite"/>
    </source>
</evidence>
<gene>
    <name evidence="2" type="ORF">SEMRO_2598_G332220.1</name>
</gene>
<feature type="compositionally biased region" description="Low complexity" evidence="1">
    <location>
        <begin position="336"/>
        <end position="348"/>
    </location>
</feature>
<feature type="compositionally biased region" description="Basic and acidic residues" evidence="1">
    <location>
        <begin position="349"/>
        <end position="358"/>
    </location>
</feature>
<protein>
    <submittedName>
        <fullName evidence="2">Uncharacterized protein</fullName>
    </submittedName>
</protein>
<comment type="caution">
    <text evidence="2">The sequence shown here is derived from an EMBL/GenBank/DDBJ whole genome shotgun (WGS) entry which is preliminary data.</text>
</comment>
<dbReference type="AlphaFoldDB" id="A0A9N8EZI2"/>
<dbReference type="EMBL" id="CAICTM010002596">
    <property type="protein sequence ID" value="CAB9529713.1"/>
    <property type="molecule type" value="Genomic_DNA"/>
</dbReference>